<proteinExistence type="predicted"/>
<protein>
    <submittedName>
        <fullName evidence="1">Isochorismatase family protein</fullName>
    </submittedName>
</protein>
<sequence>MMLHPDPRSRRQFLQSILQGSLAGALTPSLAGLLAEETTEATRQIPPVPGVLSVELRKRGKEESAPAQMETAEWKASETAIIICDMWADHPCKLAAHRVGRMAPRMNDVISKARDRGVAIIHAPSGGIQLYEDTPYRKRIKEAKPAEPPVKIQGWCYLNPEKEGPLPVDDTVKRTDGPIRGCDDPFPTYQPNHDRHEHPAIKIIGYDVISANGQEIYNFLEQEQRKNIVLMGVHTNMCVLGRPFGIRQMRYLNKNVVLCRDLTDALYDPRDKPYVSHTRGTEMIIEHIERYWCPSILGKDLTQVIPGSDNPAS</sequence>
<dbReference type="InterPro" id="IPR036380">
    <property type="entry name" value="Isochorismatase-like_sf"/>
</dbReference>
<accession>A0A517PW53</accession>
<dbReference type="SUPFAM" id="SSF52499">
    <property type="entry name" value="Isochorismatase-like hydrolases"/>
    <property type="match status" value="1"/>
</dbReference>
<dbReference type="AlphaFoldDB" id="A0A517PW53"/>
<dbReference type="RefSeq" id="WP_232106677.1">
    <property type="nucleotide sequence ID" value="NZ_CP036266.1"/>
</dbReference>
<dbReference type="Proteomes" id="UP000320421">
    <property type="component" value="Chromosome"/>
</dbReference>
<evidence type="ECO:0000313" key="2">
    <source>
        <dbReference type="Proteomes" id="UP000320421"/>
    </source>
</evidence>
<organism evidence="1 2">
    <name type="scientific">Gimesia chilikensis</name>
    <dbReference type="NCBI Taxonomy" id="2605989"/>
    <lineage>
        <taxon>Bacteria</taxon>
        <taxon>Pseudomonadati</taxon>
        <taxon>Planctomycetota</taxon>
        <taxon>Planctomycetia</taxon>
        <taxon>Planctomycetales</taxon>
        <taxon>Planctomycetaceae</taxon>
        <taxon>Gimesia</taxon>
    </lineage>
</organism>
<name>A0A517PW53_9PLAN</name>
<dbReference type="InterPro" id="IPR006311">
    <property type="entry name" value="TAT_signal"/>
</dbReference>
<gene>
    <name evidence="1" type="ORF">HG66A1_54290</name>
</gene>
<evidence type="ECO:0000313" key="1">
    <source>
        <dbReference type="EMBL" id="QDT23607.1"/>
    </source>
</evidence>
<dbReference type="EMBL" id="CP036266">
    <property type="protein sequence ID" value="QDT23607.1"/>
    <property type="molecule type" value="Genomic_DNA"/>
</dbReference>
<dbReference type="PROSITE" id="PS51318">
    <property type="entry name" value="TAT"/>
    <property type="match status" value="1"/>
</dbReference>
<dbReference type="Gene3D" id="3.40.50.850">
    <property type="entry name" value="Isochorismatase-like"/>
    <property type="match status" value="1"/>
</dbReference>
<keyword evidence="2" id="KW-1185">Reference proteome</keyword>
<reference evidence="1 2" key="1">
    <citation type="submission" date="2019-02" db="EMBL/GenBank/DDBJ databases">
        <title>Deep-cultivation of Planctomycetes and their phenomic and genomic characterization uncovers novel biology.</title>
        <authorList>
            <person name="Wiegand S."/>
            <person name="Jogler M."/>
            <person name="Boedeker C."/>
            <person name="Pinto D."/>
            <person name="Vollmers J."/>
            <person name="Rivas-Marin E."/>
            <person name="Kohn T."/>
            <person name="Peeters S.H."/>
            <person name="Heuer A."/>
            <person name="Rast P."/>
            <person name="Oberbeckmann S."/>
            <person name="Bunk B."/>
            <person name="Jeske O."/>
            <person name="Meyerdierks A."/>
            <person name="Storesund J.E."/>
            <person name="Kallscheuer N."/>
            <person name="Luecker S."/>
            <person name="Lage O.M."/>
            <person name="Pohl T."/>
            <person name="Merkel B.J."/>
            <person name="Hornburger P."/>
            <person name="Mueller R.-W."/>
            <person name="Bruemmer F."/>
            <person name="Labrenz M."/>
            <person name="Spormann A.M."/>
            <person name="Op den Camp H."/>
            <person name="Overmann J."/>
            <person name="Amann R."/>
            <person name="Jetten M.S.M."/>
            <person name="Mascher T."/>
            <person name="Medema M.H."/>
            <person name="Devos D.P."/>
            <person name="Kaster A.-K."/>
            <person name="Ovreas L."/>
            <person name="Rohde M."/>
            <person name="Galperin M.Y."/>
            <person name="Jogler C."/>
        </authorList>
    </citation>
    <scope>NUCLEOTIDE SEQUENCE [LARGE SCALE GENOMIC DNA]</scope>
    <source>
        <strain evidence="1 2">HG66A1</strain>
    </source>
</reference>